<gene>
    <name evidence="2" type="ORF">FSCOSCO3_A025110</name>
</gene>
<reference evidence="2 3" key="1">
    <citation type="submission" date="2024-01" db="EMBL/GenBank/DDBJ databases">
        <authorList>
            <person name="Alioto T."/>
            <person name="Alioto T."/>
            <person name="Gomez Garrido J."/>
        </authorList>
    </citation>
    <scope>NUCLEOTIDE SEQUENCE [LARGE SCALE GENOMIC DNA]</scope>
</reference>
<dbReference type="AlphaFoldDB" id="A0AAV1PZF0"/>
<evidence type="ECO:0000256" key="1">
    <source>
        <dbReference type="SAM" id="MobiDB-lite"/>
    </source>
</evidence>
<protein>
    <submittedName>
        <fullName evidence="2">Uncharacterized protein</fullName>
    </submittedName>
</protein>
<comment type="caution">
    <text evidence="2">The sequence shown here is derived from an EMBL/GenBank/DDBJ whole genome shotgun (WGS) entry which is preliminary data.</text>
</comment>
<proteinExistence type="predicted"/>
<feature type="non-terminal residue" evidence="2">
    <location>
        <position position="138"/>
    </location>
</feature>
<keyword evidence="3" id="KW-1185">Reference proteome</keyword>
<evidence type="ECO:0000313" key="3">
    <source>
        <dbReference type="Proteomes" id="UP001314229"/>
    </source>
</evidence>
<sequence>MVKTKAKKSESPETGPEAPSTPYSEAPETDDSTMDEPSNKTVLAAIAALSADVNRIRSEVCATIENRITEVSATIRGEISSLNENVQKSISELRGISAVHETALKELEESASTHSDILSTLQTTVDHLTTKVKHLDEK</sequence>
<feature type="region of interest" description="Disordered" evidence="1">
    <location>
        <begin position="1"/>
        <end position="39"/>
    </location>
</feature>
<dbReference type="EMBL" id="CAWUFR010000409">
    <property type="protein sequence ID" value="CAK6977427.1"/>
    <property type="molecule type" value="Genomic_DNA"/>
</dbReference>
<name>A0AAV1PZF0_SCOSC</name>
<evidence type="ECO:0000313" key="2">
    <source>
        <dbReference type="EMBL" id="CAK6977427.1"/>
    </source>
</evidence>
<dbReference type="Proteomes" id="UP001314229">
    <property type="component" value="Unassembled WGS sequence"/>
</dbReference>
<accession>A0AAV1PZF0</accession>
<organism evidence="2 3">
    <name type="scientific">Scomber scombrus</name>
    <name type="common">Atlantic mackerel</name>
    <name type="synonym">Scomber vernalis</name>
    <dbReference type="NCBI Taxonomy" id="13677"/>
    <lineage>
        <taxon>Eukaryota</taxon>
        <taxon>Metazoa</taxon>
        <taxon>Chordata</taxon>
        <taxon>Craniata</taxon>
        <taxon>Vertebrata</taxon>
        <taxon>Euteleostomi</taxon>
        <taxon>Actinopterygii</taxon>
        <taxon>Neopterygii</taxon>
        <taxon>Teleostei</taxon>
        <taxon>Neoteleostei</taxon>
        <taxon>Acanthomorphata</taxon>
        <taxon>Pelagiaria</taxon>
        <taxon>Scombriformes</taxon>
        <taxon>Scombridae</taxon>
        <taxon>Scomber</taxon>
    </lineage>
</organism>